<sequence length="519" mass="55628">MNTDNLILRETDNLPLINKDDTLTSAELDGNFINIYNDFLSLSQANDPTLTYDVDRSYLVDEFATYNGRLWIATDVSTGVTPIEGSAEWNDIFPTVLAHEKNKDTILDEGGTNETTVAEIRAFIDAGLTSTTNLSLSTKTGTSFKIESSTGADVTIPQATNIEAGLLNASDKVKLDNLTGINTGDQTLISLNAENVDNKVTDFTTINDVLYPTTQAVDTYLTAQVPDLVETFIGGLVAQDLQDVTTVGNTTTDNIAFTGAVGVLFDNTSTLRKGTIDAGYGGSKGIAQICSVGYELKWEAGRLYVMGDGGTTIREVSHNFTTTPSATDDNTKGFIVGSRWILDNGDLYICTDVTTSTAVWVFQDATTADISDSLNKRYVTDANLTTIGNTSGTNTGDETVTTIKTKLGITTLSGSNTGDQDLSTYQPYTTATTGAVISFIVPQVYNSVASPSSSNITDSLTSAKIGLVQKIYHNHTVAPTFPAGWVKMGTATYTTSTLNVIFAEWVSGTRVEYWITKPS</sequence>
<name>A0A6J5N488_9CAUD</name>
<accession>A0A6J5N488</accession>
<protein>
    <submittedName>
        <fullName evidence="1">Uncharacterized protein</fullName>
    </submittedName>
</protein>
<dbReference type="EMBL" id="LR796560">
    <property type="protein sequence ID" value="CAB4152096.1"/>
    <property type="molecule type" value="Genomic_DNA"/>
</dbReference>
<evidence type="ECO:0000313" key="1">
    <source>
        <dbReference type="EMBL" id="CAB4152096.1"/>
    </source>
</evidence>
<reference evidence="1" key="1">
    <citation type="submission" date="2020-04" db="EMBL/GenBank/DDBJ databases">
        <authorList>
            <person name="Chiriac C."/>
            <person name="Salcher M."/>
            <person name="Ghai R."/>
            <person name="Kavagutti S V."/>
        </authorList>
    </citation>
    <scope>NUCLEOTIDE SEQUENCE</scope>
</reference>
<gene>
    <name evidence="1" type="ORF">UFOVP600_50</name>
</gene>
<organism evidence="1">
    <name type="scientific">uncultured Caudovirales phage</name>
    <dbReference type="NCBI Taxonomy" id="2100421"/>
    <lineage>
        <taxon>Viruses</taxon>
        <taxon>Duplodnaviria</taxon>
        <taxon>Heunggongvirae</taxon>
        <taxon>Uroviricota</taxon>
        <taxon>Caudoviricetes</taxon>
        <taxon>Peduoviridae</taxon>
        <taxon>Maltschvirus</taxon>
        <taxon>Maltschvirus maltsch</taxon>
    </lineage>
</organism>
<proteinExistence type="predicted"/>